<feature type="chain" id="PRO_5008447228" description="UDP-glucuronosyltransferase" evidence="5">
    <location>
        <begin position="20"/>
        <end position="523"/>
    </location>
</feature>
<dbReference type="GO" id="GO:0016020">
    <property type="term" value="C:membrane"/>
    <property type="evidence" value="ECO:0007669"/>
    <property type="project" value="UniProtKB-SubCell"/>
</dbReference>
<proteinExistence type="inferred from homology"/>
<dbReference type="CDD" id="cd03784">
    <property type="entry name" value="GT1_Gtf-like"/>
    <property type="match status" value="1"/>
</dbReference>
<dbReference type="Pfam" id="PF00201">
    <property type="entry name" value="UDPGT"/>
    <property type="match status" value="1"/>
</dbReference>
<evidence type="ECO:0000256" key="2">
    <source>
        <dbReference type="ARBA" id="ARBA00022676"/>
    </source>
</evidence>
<dbReference type="Gene3D" id="3.40.50.2000">
    <property type="entry name" value="Glycogen Phosphorylase B"/>
    <property type="match status" value="1"/>
</dbReference>
<dbReference type="AlphaFoldDB" id="A0A1B6FW12"/>
<gene>
    <name evidence="6" type="ORF">g.25591</name>
</gene>
<evidence type="ECO:0000256" key="4">
    <source>
        <dbReference type="RuleBase" id="RU003718"/>
    </source>
</evidence>
<dbReference type="FunFam" id="3.40.50.2000:FF:000021">
    <property type="entry name" value="UDP-glucuronosyltransferase"/>
    <property type="match status" value="1"/>
</dbReference>
<evidence type="ECO:0000256" key="1">
    <source>
        <dbReference type="ARBA" id="ARBA00009995"/>
    </source>
</evidence>
<keyword evidence="3 4" id="KW-0808">Transferase</keyword>
<dbReference type="InterPro" id="IPR035595">
    <property type="entry name" value="UDP_glycos_trans_CS"/>
</dbReference>
<keyword evidence="5" id="KW-0732">Signal</keyword>
<dbReference type="GO" id="GO:0015020">
    <property type="term" value="F:glucuronosyltransferase activity"/>
    <property type="evidence" value="ECO:0007669"/>
    <property type="project" value="UniProtKB-EC"/>
</dbReference>
<protein>
    <recommendedName>
        <fullName evidence="5">UDP-glucuronosyltransferase</fullName>
        <ecNumber evidence="5">2.4.1.17</ecNumber>
    </recommendedName>
</protein>
<dbReference type="InterPro" id="IPR050271">
    <property type="entry name" value="UDP-glycosyltransferase"/>
</dbReference>
<sequence>MRLLMSYLLVTIAANCALSARILAVVPTPAKSHQYVIQGTLKALAARGHQIISYSPFALDKPVANYTEIRIECKMAEVGAGKMSLEMFKTFIDASPVGGAKIVWSFGETIMEHIFEDENIKKLIDSNEKFDLLVLESLFSQEATVAFGHRFKAPVVNVHTFGSFSPVKSVAGNPLSLAYIPDFSFPFSDQMTLYERFLNAYSVLSSLHYYYYKHLPIQESFVKSAFKDPSMPPLLDMLLNISLIVTNVNPYVHYSQPNTPNVIPIGGIHLSSERKPLPEAMKQFLDDAKEGVIYLSLGSLVPENTLPQEFFDNFINAFRRLPYKVLWKSERNMTQSDKILMSKWIPQQDVLAHQNVVLFITHGGMLSQHEAINAGVPVICIPFMGDQPMNAKFYEAREIGVEIKFNDLSEETIYTALTKILNTTKYKDNMARLSSIYRDQPTSPADRLVFWVEYVLRHNGAQHLRPASALLPWYQLYLIDILALLLTATSVSILFMYFMFRKIYRLVLETRGIGAISSTKKNN</sequence>
<organism evidence="6">
    <name type="scientific">Cuerna arida</name>
    <dbReference type="NCBI Taxonomy" id="1464854"/>
    <lineage>
        <taxon>Eukaryota</taxon>
        <taxon>Metazoa</taxon>
        <taxon>Ecdysozoa</taxon>
        <taxon>Arthropoda</taxon>
        <taxon>Hexapoda</taxon>
        <taxon>Insecta</taxon>
        <taxon>Pterygota</taxon>
        <taxon>Neoptera</taxon>
        <taxon>Paraneoptera</taxon>
        <taxon>Hemiptera</taxon>
        <taxon>Auchenorrhyncha</taxon>
        <taxon>Membracoidea</taxon>
        <taxon>Cicadellidae</taxon>
        <taxon>Cicadellinae</taxon>
        <taxon>Proconiini</taxon>
        <taxon>Cuerna</taxon>
    </lineage>
</organism>
<reference evidence="6" key="1">
    <citation type="submission" date="2015-11" db="EMBL/GenBank/DDBJ databases">
        <title>De novo transcriptome assembly of four potential Pierce s Disease insect vectors from Arizona vineyards.</title>
        <authorList>
            <person name="Tassone E.E."/>
        </authorList>
    </citation>
    <scope>NUCLEOTIDE SEQUENCE</scope>
</reference>
<dbReference type="SUPFAM" id="SSF53756">
    <property type="entry name" value="UDP-Glycosyltransferase/glycogen phosphorylase"/>
    <property type="match status" value="1"/>
</dbReference>
<comment type="subcellular location">
    <subcellularLocation>
        <location evidence="5">Membrane</location>
        <topology evidence="5">Single-pass membrane protein</topology>
    </subcellularLocation>
</comment>
<dbReference type="PROSITE" id="PS00375">
    <property type="entry name" value="UDPGT"/>
    <property type="match status" value="1"/>
</dbReference>
<feature type="transmembrane region" description="Helical" evidence="5">
    <location>
        <begin position="476"/>
        <end position="500"/>
    </location>
</feature>
<dbReference type="EMBL" id="GECZ01015384">
    <property type="protein sequence ID" value="JAS54385.1"/>
    <property type="molecule type" value="Transcribed_RNA"/>
</dbReference>
<dbReference type="PANTHER" id="PTHR48043">
    <property type="entry name" value="EG:EG0003.4 PROTEIN-RELATED"/>
    <property type="match status" value="1"/>
</dbReference>
<name>A0A1B6FW12_9HEMI</name>
<dbReference type="InterPro" id="IPR002213">
    <property type="entry name" value="UDP_glucos_trans"/>
</dbReference>
<accession>A0A1B6FW12</accession>
<keyword evidence="5" id="KW-0812">Transmembrane</keyword>
<feature type="signal peptide" evidence="5">
    <location>
        <begin position="1"/>
        <end position="19"/>
    </location>
</feature>
<evidence type="ECO:0000256" key="3">
    <source>
        <dbReference type="ARBA" id="ARBA00022679"/>
    </source>
</evidence>
<keyword evidence="5" id="KW-1133">Transmembrane helix</keyword>
<comment type="similarity">
    <text evidence="1 4">Belongs to the UDP-glycosyltransferase family.</text>
</comment>
<evidence type="ECO:0000313" key="6">
    <source>
        <dbReference type="EMBL" id="JAS54385.1"/>
    </source>
</evidence>
<dbReference type="PANTHER" id="PTHR48043:SF159">
    <property type="entry name" value="EG:EG0003.4 PROTEIN-RELATED"/>
    <property type="match status" value="1"/>
</dbReference>
<keyword evidence="2 4" id="KW-0328">Glycosyltransferase</keyword>
<evidence type="ECO:0000256" key="5">
    <source>
        <dbReference type="RuleBase" id="RU362059"/>
    </source>
</evidence>
<keyword evidence="5" id="KW-0472">Membrane</keyword>
<comment type="catalytic activity">
    <reaction evidence="5">
        <text>glucuronate acceptor + UDP-alpha-D-glucuronate = acceptor beta-D-glucuronoside + UDP + H(+)</text>
        <dbReference type="Rhea" id="RHEA:21032"/>
        <dbReference type="ChEBI" id="CHEBI:15378"/>
        <dbReference type="ChEBI" id="CHEBI:58052"/>
        <dbReference type="ChEBI" id="CHEBI:58223"/>
        <dbReference type="ChEBI" id="CHEBI:132367"/>
        <dbReference type="ChEBI" id="CHEBI:132368"/>
        <dbReference type="EC" id="2.4.1.17"/>
    </reaction>
</comment>
<dbReference type="EC" id="2.4.1.17" evidence="5"/>